<dbReference type="InterPro" id="IPR035069">
    <property type="entry name" value="TTHA1013/TTHA0281-like"/>
</dbReference>
<dbReference type="Proteomes" id="UP001294412">
    <property type="component" value="Unassembled WGS sequence"/>
</dbReference>
<accession>A0ABU5I374</accession>
<dbReference type="Gene3D" id="3.30.160.250">
    <property type="match status" value="1"/>
</dbReference>
<comment type="caution">
    <text evidence="2">The sequence shown here is derived from an EMBL/GenBank/DDBJ whole genome shotgun (WGS) entry which is preliminary data.</text>
</comment>
<evidence type="ECO:0000259" key="1">
    <source>
        <dbReference type="Pfam" id="PF15919"/>
    </source>
</evidence>
<dbReference type="RefSeq" id="WP_322187305.1">
    <property type="nucleotide sequence ID" value="NZ_JAXLPB010000003.1"/>
</dbReference>
<evidence type="ECO:0000313" key="3">
    <source>
        <dbReference type="Proteomes" id="UP001294412"/>
    </source>
</evidence>
<organism evidence="2 3">
    <name type="scientific">Fulvimarina uroteuthidis</name>
    <dbReference type="NCBI Taxonomy" id="3098149"/>
    <lineage>
        <taxon>Bacteria</taxon>
        <taxon>Pseudomonadati</taxon>
        <taxon>Pseudomonadota</taxon>
        <taxon>Alphaproteobacteria</taxon>
        <taxon>Hyphomicrobiales</taxon>
        <taxon>Aurantimonadaceae</taxon>
        <taxon>Fulvimarina</taxon>
    </lineage>
</organism>
<dbReference type="Pfam" id="PF15919">
    <property type="entry name" value="HicB_lk_antitox"/>
    <property type="match status" value="1"/>
</dbReference>
<evidence type="ECO:0000313" key="2">
    <source>
        <dbReference type="EMBL" id="MDY8109817.1"/>
    </source>
</evidence>
<sequence length="76" mass="8382">MAEGRDYTVTLIPQAEGGYTVRVPALPEVVTEGETREEALAMAREAIELVLECYRDEGREAPENVRPVVEDLHVAA</sequence>
<protein>
    <submittedName>
        <fullName evidence="2">Type II toxin-antitoxin system HicB family antitoxin</fullName>
    </submittedName>
</protein>
<dbReference type="InterPro" id="IPR051404">
    <property type="entry name" value="TA_system_antitoxin"/>
</dbReference>
<dbReference type="PANTHER" id="PTHR34504">
    <property type="entry name" value="ANTITOXIN HICB"/>
    <property type="match status" value="1"/>
</dbReference>
<proteinExistence type="predicted"/>
<reference evidence="2 3" key="1">
    <citation type="submission" date="2023-12" db="EMBL/GenBank/DDBJ databases">
        <title>Description of Novel Strain Fulvimarina sp. 2208YS6-2-32 isolated from Uroteuthis (Photololigo) edulis.</title>
        <authorList>
            <person name="Park J.-S."/>
        </authorList>
    </citation>
    <scope>NUCLEOTIDE SEQUENCE [LARGE SCALE GENOMIC DNA]</scope>
    <source>
        <strain evidence="2 3">2208YS6-2-32</strain>
    </source>
</reference>
<name>A0ABU5I374_9HYPH</name>
<gene>
    <name evidence="2" type="ORF">U0C82_11775</name>
</gene>
<dbReference type="PANTHER" id="PTHR34504:SF4">
    <property type="entry name" value="ANTITOXIN HICB"/>
    <property type="match status" value="1"/>
</dbReference>
<keyword evidence="3" id="KW-1185">Reference proteome</keyword>
<dbReference type="InterPro" id="IPR031807">
    <property type="entry name" value="HicB-like"/>
</dbReference>
<dbReference type="SUPFAM" id="SSF143100">
    <property type="entry name" value="TTHA1013/TTHA0281-like"/>
    <property type="match status" value="1"/>
</dbReference>
<feature type="domain" description="HicB-like antitoxin of toxin-antitoxin system" evidence="1">
    <location>
        <begin position="7"/>
        <end position="63"/>
    </location>
</feature>
<dbReference type="EMBL" id="JAXLPB010000003">
    <property type="protein sequence ID" value="MDY8109817.1"/>
    <property type="molecule type" value="Genomic_DNA"/>
</dbReference>